<keyword evidence="3" id="KW-1185">Reference proteome</keyword>
<dbReference type="EMBL" id="JAPDDR010000002">
    <property type="protein sequence ID" value="MCW1913065.1"/>
    <property type="molecule type" value="Genomic_DNA"/>
</dbReference>
<accession>A0ABT3FZQ4</accession>
<evidence type="ECO:0000313" key="3">
    <source>
        <dbReference type="Proteomes" id="UP001165653"/>
    </source>
</evidence>
<reference evidence="2" key="1">
    <citation type="submission" date="2022-10" db="EMBL/GenBank/DDBJ databases">
        <title>Luteolibacter sp. GHJ8, whole genome shotgun sequencing project.</title>
        <authorList>
            <person name="Zhao G."/>
            <person name="Shen L."/>
        </authorList>
    </citation>
    <scope>NUCLEOTIDE SEQUENCE</scope>
    <source>
        <strain evidence="2">GHJ8</strain>
    </source>
</reference>
<dbReference type="Pfam" id="PF18871">
    <property type="entry name" value="HEPN_Toprim_N"/>
    <property type="match status" value="1"/>
</dbReference>
<comment type="caution">
    <text evidence="2">The sequence shown here is derived from an EMBL/GenBank/DDBJ whole genome shotgun (WGS) entry which is preliminary data.</text>
</comment>
<evidence type="ECO:0000259" key="1">
    <source>
        <dbReference type="Pfam" id="PF18871"/>
    </source>
</evidence>
<name>A0ABT3FZQ4_9BACT</name>
<proteinExistence type="predicted"/>
<dbReference type="RefSeq" id="WP_264512122.1">
    <property type="nucleotide sequence ID" value="NZ_JAPDDR010000002.1"/>
</dbReference>
<dbReference type="InterPro" id="IPR041487">
    <property type="entry name" value="HEPN/Toprim-NTD1"/>
</dbReference>
<protein>
    <submittedName>
        <fullName evidence="2">HEPN/Toprim-associated domain-containing protein</fullName>
    </submittedName>
</protein>
<dbReference type="Proteomes" id="UP001165653">
    <property type="component" value="Unassembled WGS sequence"/>
</dbReference>
<gene>
    <name evidence="2" type="ORF">OJ996_05750</name>
</gene>
<evidence type="ECO:0000313" key="2">
    <source>
        <dbReference type="EMBL" id="MCW1913065.1"/>
    </source>
</evidence>
<organism evidence="2 3">
    <name type="scientific">Luteolibacter rhizosphaerae</name>
    <dbReference type="NCBI Taxonomy" id="2989719"/>
    <lineage>
        <taxon>Bacteria</taxon>
        <taxon>Pseudomonadati</taxon>
        <taxon>Verrucomicrobiota</taxon>
        <taxon>Verrucomicrobiia</taxon>
        <taxon>Verrucomicrobiales</taxon>
        <taxon>Verrucomicrobiaceae</taxon>
        <taxon>Luteolibacter</taxon>
    </lineage>
</organism>
<sequence length="439" mass="49459">MGSYADVEIGGHSVISMKSYVTPELISFFEECDRRIYKRKWSDDEGYTETTSDDDHDEDAGPGYEYRIQAAKLRDRLEIQGFSLRAAQASFEHSVASSLDQLAEEGFAPGFYWLENDQIEDFLRNYTFEFWVEQVREFVASGRSRYCDREEQETLSTAQRIILDDDFEDFLWGFPLCDIRLILRGLIEVFPETVEVVLDYTELVSAGYYDGTEQLTLLAKAGISREFVVNSKIVILTEGSSDAAFLSDSLRVLYPHLFPLFSFLDFHEPRLAGGASNLVHVLKGLVGAQIANRVIAIFDNDTAAEEALRPLDVVALPERFKVLRYPSIPVGEAYPTVGPQGEVEMDVNGLAGSIELYFGVDVLRGTDGKLEPVQWKGYNPCLKKYQGELMGRRQLEERFARKIAAAKDGVGEAGLDWSGMAAIWDSIFRACIDQPDQEE</sequence>
<feature type="domain" description="HEPN/Toprim N-terminal" evidence="1">
    <location>
        <begin position="1"/>
        <end position="215"/>
    </location>
</feature>